<keyword evidence="8" id="KW-0472">Membrane</keyword>
<comment type="subcellular location">
    <subcellularLocation>
        <location evidence="1">Mitochondrion membrane</location>
    </subcellularLocation>
</comment>
<dbReference type="GeneID" id="25290104"/>
<dbReference type="OrthoDB" id="437at2759"/>
<dbReference type="RefSeq" id="XP_013274516.1">
    <property type="nucleotide sequence ID" value="XM_013419062.1"/>
</dbReference>
<name>A0A0D2JDU1_9EURO</name>
<dbReference type="Pfam" id="PF04718">
    <property type="entry name" value="ATP-synt_G"/>
    <property type="match status" value="1"/>
</dbReference>
<gene>
    <name evidence="11" type="ORF">Z518_02033</name>
</gene>
<keyword evidence="9" id="KW-0066">ATP synthesis</keyword>
<evidence type="ECO:0000256" key="7">
    <source>
        <dbReference type="ARBA" id="ARBA00023128"/>
    </source>
</evidence>
<evidence type="ECO:0000256" key="5">
    <source>
        <dbReference type="ARBA" id="ARBA00022781"/>
    </source>
</evidence>
<evidence type="ECO:0008006" key="13">
    <source>
        <dbReference type="Google" id="ProtNLM"/>
    </source>
</evidence>
<evidence type="ECO:0000256" key="10">
    <source>
        <dbReference type="SAM" id="MobiDB-lite"/>
    </source>
</evidence>
<evidence type="ECO:0000313" key="11">
    <source>
        <dbReference type="EMBL" id="KIX07380.1"/>
    </source>
</evidence>
<dbReference type="GO" id="GO:0031966">
    <property type="term" value="C:mitochondrial membrane"/>
    <property type="evidence" value="ECO:0007669"/>
    <property type="project" value="UniProtKB-SubCell"/>
</dbReference>
<proteinExistence type="inferred from homology"/>
<evidence type="ECO:0000313" key="12">
    <source>
        <dbReference type="Proteomes" id="UP000053617"/>
    </source>
</evidence>
<dbReference type="GO" id="GO:0015078">
    <property type="term" value="F:proton transmembrane transporter activity"/>
    <property type="evidence" value="ECO:0007669"/>
    <property type="project" value="InterPro"/>
</dbReference>
<dbReference type="Proteomes" id="UP000053617">
    <property type="component" value="Unassembled WGS sequence"/>
</dbReference>
<dbReference type="AlphaFoldDB" id="A0A0D2JDU1"/>
<dbReference type="STRING" id="1442369.A0A0D2JDU1"/>
<evidence type="ECO:0000256" key="1">
    <source>
        <dbReference type="ARBA" id="ARBA00004325"/>
    </source>
</evidence>
<evidence type="ECO:0000256" key="4">
    <source>
        <dbReference type="ARBA" id="ARBA00022547"/>
    </source>
</evidence>
<dbReference type="GO" id="GO:0045259">
    <property type="term" value="C:proton-transporting ATP synthase complex"/>
    <property type="evidence" value="ECO:0007669"/>
    <property type="project" value="UniProtKB-KW"/>
</dbReference>
<feature type="region of interest" description="Disordered" evidence="10">
    <location>
        <begin position="27"/>
        <end position="48"/>
    </location>
</feature>
<evidence type="ECO:0000256" key="9">
    <source>
        <dbReference type="ARBA" id="ARBA00023310"/>
    </source>
</evidence>
<organism evidence="11 12">
    <name type="scientific">Rhinocladiella mackenziei CBS 650.93</name>
    <dbReference type="NCBI Taxonomy" id="1442369"/>
    <lineage>
        <taxon>Eukaryota</taxon>
        <taxon>Fungi</taxon>
        <taxon>Dikarya</taxon>
        <taxon>Ascomycota</taxon>
        <taxon>Pezizomycotina</taxon>
        <taxon>Eurotiomycetes</taxon>
        <taxon>Chaetothyriomycetidae</taxon>
        <taxon>Chaetothyriales</taxon>
        <taxon>Herpotrichiellaceae</taxon>
        <taxon>Rhinocladiella</taxon>
    </lineage>
</organism>
<keyword evidence="3" id="KW-0813">Transport</keyword>
<dbReference type="EMBL" id="KN847476">
    <property type="protein sequence ID" value="KIX07380.1"/>
    <property type="molecule type" value="Genomic_DNA"/>
</dbReference>
<evidence type="ECO:0000256" key="6">
    <source>
        <dbReference type="ARBA" id="ARBA00023065"/>
    </source>
</evidence>
<keyword evidence="7" id="KW-0496">Mitochondrion</keyword>
<keyword evidence="12" id="KW-1185">Reference proteome</keyword>
<evidence type="ECO:0000256" key="2">
    <source>
        <dbReference type="ARBA" id="ARBA00005699"/>
    </source>
</evidence>
<keyword evidence="4" id="KW-0138">CF(0)</keyword>
<reference evidence="11 12" key="1">
    <citation type="submission" date="2015-01" db="EMBL/GenBank/DDBJ databases">
        <title>The Genome Sequence of Rhinocladiella mackenzie CBS 650.93.</title>
        <authorList>
            <consortium name="The Broad Institute Genomics Platform"/>
            <person name="Cuomo C."/>
            <person name="de Hoog S."/>
            <person name="Gorbushina A."/>
            <person name="Stielow B."/>
            <person name="Teixiera M."/>
            <person name="Abouelleil A."/>
            <person name="Chapman S.B."/>
            <person name="Priest M."/>
            <person name="Young S.K."/>
            <person name="Wortman J."/>
            <person name="Nusbaum C."/>
            <person name="Birren B."/>
        </authorList>
    </citation>
    <scope>NUCLEOTIDE SEQUENCE [LARGE SCALE GENOMIC DNA]</scope>
    <source>
        <strain evidence="11 12">CBS 650.93</strain>
    </source>
</reference>
<sequence>MSAAPTSRAILRQSKFLLRRNNFRQASTTSEAASKAQETGKQVASKASEGLSRVSSSAGAVISRVGSSAYGALGRVGGRTGKVISFVESLIPPTIYYSRVGFELGKIVFKGQKMTPPTIAEFQSYFQPLINVFRNPRAIMSSSSSVTSSFNAESIRRTIRNLNTKQLATAGIVFAEILGFFTVGEMVGRMKIVGYHGEPQHGH</sequence>
<dbReference type="VEuPathDB" id="FungiDB:Z518_02033"/>
<evidence type="ECO:0000256" key="8">
    <source>
        <dbReference type="ARBA" id="ARBA00023136"/>
    </source>
</evidence>
<dbReference type="HOGENOM" id="CLU_083674_0_0_1"/>
<evidence type="ECO:0000256" key="3">
    <source>
        <dbReference type="ARBA" id="ARBA00022448"/>
    </source>
</evidence>
<comment type="similarity">
    <text evidence="2">Belongs to the ATPase g subunit family.</text>
</comment>
<dbReference type="PANTHER" id="PTHR12386">
    <property type="entry name" value="ATP SYNTHASE SUBUNIT"/>
    <property type="match status" value="1"/>
</dbReference>
<keyword evidence="6" id="KW-0406">Ion transport</keyword>
<feature type="compositionally biased region" description="Polar residues" evidence="10">
    <location>
        <begin position="27"/>
        <end position="42"/>
    </location>
</feature>
<keyword evidence="5" id="KW-0375">Hydrogen ion transport</keyword>
<protein>
    <recommendedName>
        <fullName evidence="13">Mitochondrial F1F0-ATP synthase g subunit</fullName>
    </recommendedName>
</protein>
<dbReference type="GO" id="GO:0015986">
    <property type="term" value="P:proton motive force-driven ATP synthesis"/>
    <property type="evidence" value="ECO:0007669"/>
    <property type="project" value="InterPro"/>
</dbReference>
<accession>A0A0D2JDU1</accession>
<dbReference type="InterPro" id="IPR006808">
    <property type="entry name" value="ATP_synth_F0_gsu_mt"/>
</dbReference>